<feature type="compositionally biased region" description="Basic residues" evidence="1">
    <location>
        <begin position="40"/>
        <end position="55"/>
    </location>
</feature>
<reference evidence="2" key="1">
    <citation type="submission" date="2020-10" db="EMBL/GenBank/DDBJ databases">
        <authorList>
            <person name="Han B."/>
            <person name="Lu T."/>
            <person name="Zhao Q."/>
            <person name="Huang X."/>
            <person name="Zhao Y."/>
        </authorList>
    </citation>
    <scope>NUCLEOTIDE SEQUENCE</scope>
</reference>
<evidence type="ECO:0000256" key="1">
    <source>
        <dbReference type="SAM" id="MobiDB-lite"/>
    </source>
</evidence>
<name>A0A811S575_9POAL</name>
<feature type="region of interest" description="Disordered" evidence="1">
    <location>
        <begin position="19"/>
        <end position="101"/>
    </location>
</feature>
<evidence type="ECO:0000313" key="2">
    <source>
        <dbReference type="EMBL" id="CAD6336204.1"/>
    </source>
</evidence>
<dbReference type="AlphaFoldDB" id="A0A811S575"/>
<comment type="caution">
    <text evidence="2">The sequence shown here is derived from an EMBL/GenBank/DDBJ whole genome shotgun (WGS) entry which is preliminary data.</text>
</comment>
<dbReference type="EMBL" id="CAJGYO010000018">
    <property type="protein sequence ID" value="CAD6336204.1"/>
    <property type="molecule type" value="Genomic_DNA"/>
</dbReference>
<dbReference type="Proteomes" id="UP000604825">
    <property type="component" value="Unassembled WGS sequence"/>
</dbReference>
<keyword evidence="3" id="KW-1185">Reference proteome</keyword>
<sequence length="101" mass="10530">MAGLFIAGRKAVRGGKIFRPGGFLPATAAGHSEDGDPSHRKSAVSCRRRAPRARGGRGGDAERTRRQRQGGGWSAAAATRAQRVSDGGDVLTVPPVGPTRR</sequence>
<evidence type="ECO:0000313" key="3">
    <source>
        <dbReference type="Proteomes" id="UP000604825"/>
    </source>
</evidence>
<protein>
    <submittedName>
        <fullName evidence="2">Uncharacterized protein</fullName>
    </submittedName>
</protein>
<accession>A0A811S575</accession>
<organism evidence="2 3">
    <name type="scientific">Miscanthus lutarioriparius</name>
    <dbReference type="NCBI Taxonomy" id="422564"/>
    <lineage>
        <taxon>Eukaryota</taxon>
        <taxon>Viridiplantae</taxon>
        <taxon>Streptophyta</taxon>
        <taxon>Embryophyta</taxon>
        <taxon>Tracheophyta</taxon>
        <taxon>Spermatophyta</taxon>
        <taxon>Magnoliopsida</taxon>
        <taxon>Liliopsida</taxon>
        <taxon>Poales</taxon>
        <taxon>Poaceae</taxon>
        <taxon>PACMAD clade</taxon>
        <taxon>Panicoideae</taxon>
        <taxon>Andropogonodae</taxon>
        <taxon>Andropogoneae</taxon>
        <taxon>Saccharinae</taxon>
        <taxon>Miscanthus</taxon>
    </lineage>
</organism>
<gene>
    <name evidence="2" type="ORF">NCGR_LOCUS60302</name>
</gene>
<proteinExistence type="predicted"/>